<sequence length="192" mass="22747">MLRRYTFGESLTGATEKKISDDVDLIRIDRRNDATKSHIYSATAQIVHEKTNPKHKVINERPRSVPRYQRIRVNQTFRDQKVYEEHIEEQRQQSMEESIEQSEQQKNQHLEALRKGAERLLAVNTAHTDGVTERMAFDENRMEQIQEQENRRMAAVSKHAEDLLSRDAARSERLLERMGLQNRFDLQRSMWS</sequence>
<feature type="region of interest" description="Disordered" evidence="1">
    <location>
        <begin position="87"/>
        <end position="109"/>
    </location>
</feature>
<gene>
    <name evidence="2" type="ORF">WMY93_003322</name>
</gene>
<dbReference type="EMBL" id="JBBPFD010000002">
    <property type="protein sequence ID" value="KAK7939996.1"/>
    <property type="molecule type" value="Genomic_DNA"/>
</dbReference>
<name>A0AAW0QBB9_9GOBI</name>
<evidence type="ECO:0000313" key="3">
    <source>
        <dbReference type="Proteomes" id="UP001460270"/>
    </source>
</evidence>
<keyword evidence="3" id="KW-1185">Reference proteome</keyword>
<protein>
    <submittedName>
        <fullName evidence="2">Uncharacterized protein</fullName>
    </submittedName>
</protein>
<reference evidence="3" key="1">
    <citation type="submission" date="2024-04" db="EMBL/GenBank/DDBJ databases">
        <title>Salinicola lusitanus LLJ914,a marine bacterium isolated from the Okinawa Trough.</title>
        <authorList>
            <person name="Li J."/>
        </authorList>
    </citation>
    <scope>NUCLEOTIDE SEQUENCE [LARGE SCALE GENOMIC DNA]</scope>
</reference>
<accession>A0AAW0QBB9</accession>
<comment type="caution">
    <text evidence="2">The sequence shown here is derived from an EMBL/GenBank/DDBJ whole genome shotgun (WGS) entry which is preliminary data.</text>
</comment>
<evidence type="ECO:0000313" key="2">
    <source>
        <dbReference type="EMBL" id="KAK7939996.1"/>
    </source>
</evidence>
<evidence type="ECO:0000256" key="1">
    <source>
        <dbReference type="SAM" id="MobiDB-lite"/>
    </source>
</evidence>
<proteinExistence type="predicted"/>
<dbReference type="Proteomes" id="UP001460270">
    <property type="component" value="Unassembled WGS sequence"/>
</dbReference>
<dbReference type="AlphaFoldDB" id="A0AAW0QBB9"/>
<organism evidence="2 3">
    <name type="scientific">Mugilogobius chulae</name>
    <name type="common">yellowstripe goby</name>
    <dbReference type="NCBI Taxonomy" id="88201"/>
    <lineage>
        <taxon>Eukaryota</taxon>
        <taxon>Metazoa</taxon>
        <taxon>Chordata</taxon>
        <taxon>Craniata</taxon>
        <taxon>Vertebrata</taxon>
        <taxon>Euteleostomi</taxon>
        <taxon>Actinopterygii</taxon>
        <taxon>Neopterygii</taxon>
        <taxon>Teleostei</taxon>
        <taxon>Neoteleostei</taxon>
        <taxon>Acanthomorphata</taxon>
        <taxon>Gobiaria</taxon>
        <taxon>Gobiiformes</taxon>
        <taxon>Gobioidei</taxon>
        <taxon>Gobiidae</taxon>
        <taxon>Gobionellinae</taxon>
        <taxon>Mugilogobius</taxon>
    </lineage>
</organism>
<feature type="compositionally biased region" description="Low complexity" evidence="1">
    <location>
        <begin position="92"/>
        <end position="105"/>
    </location>
</feature>